<evidence type="ECO:0000256" key="7">
    <source>
        <dbReference type="ARBA" id="ARBA00022527"/>
    </source>
</evidence>
<dbReference type="InterPro" id="IPR046349">
    <property type="entry name" value="C1-like_sf"/>
</dbReference>
<dbReference type="SUPFAM" id="SSF56112">
    <property type="entry name" value="Protein kinase-like (PK-like)"/>
    <property type="match status" value="1"/>
</dbReference>
<evidence type="ECO:0000256" key="3">
    <source>
        <dbReference type="ARBA" id="ARBA00004496"/>
    </source>
</evidence>
<comment type="subcellular location">
    <subcellularLocation>
        <location evidence="3">Cytoplasm</location>
    </subcellularLocation>
    <subcellularLocation>
        <location evidence="2">Membrane</location>
    </subcellularLocation>
</comment>
<dbReference type="GO" id="GO:0005829">
    <property type="term" value="C:cytosol"/>
    <property type="evidence" value="ECO:0007669"/>
    <property type="project" value="TreeGrafter"/>
</dbReference>
<dbReference type="AlphaFoldDB" id="A0A0N4U627"/>
<dbReference type="InterPro" id="IPR000719">
    <property type="entry name" value="Prot_kinase_dom"/>
</dbReference>
<dbReference type="Proteomes" id="UP000038040">
    <property type="component" value="Unplaced"/>
</dbReference>
<feature type="domain" description="Protein kinase" evidence="21">
    <location>
        <begin position="440"/>
        <end position="699"/>
    </location>
</feature>
<dbReference type="SUPFAM" id="SSF57889">
    <property type="entry name" value="Cysteine-rich domain"/>
    <property type="match status" value="2"/>
</dbReference>
<dbReference type="PROSITE" id="PS00108">
    <property type="entry name" value="PROTEIN_KINASE_ST"/>
    <property type="match status" value="1"/>
</dbReference>
<evidence type="ECO:0000256" key="13">
    <source>
        <dbReference type="ARBA" id="ARBA00022771"/>
    </source>
</evidence>
<dbReference type="InterPro" id="IPR020454">
    <property type="entry name" value="DAG/PE-bd"/>
</dbReference>
<evidence type="ECO:0000256" key="20">
    <source>
        <dbReference type="PROSITE-ProRule" id="PRU10141"/>
    </source>
</evidence>
<dbReference type="STRING" id="318479.A0A0N4U627"/>
<evidence type="ECO:0000256" key="1">
    <source>
        <dbReference type="ARBA" id="ARBA00001946"/>
    </source>
</evidence>
<evidence type="ECO:0000256" key="17">
    <source>
        <dbReference type="ARBA" id="ARBA00022842"/>
    </source>
</evidence>
<keyword evidence="12 20" id="KW-0547">Nucleotide-binding</keyword>
<dbReference type="CDD" id="cd20798">
    <property type="entry name" value="C1_CeDKF1-like_rpt2"/>
    <property type="match status" value="1"/>
</dbReference>
<dbReference type="SMART" id="SM00220">
    <property type="entry name" value="S_TKc"/>
    <property type="match status" value="1"/>
</dbReference>
<dbReference type="EC" id="2.7.11.13" evidence="5"/>
<evidence type="ECO:0000256" key="19">
    <source>
        <dbReference type="ARBA" id="ARBA00047272"/>
    </source>
</evidence>
<dbReference type="PANTHER" id="PTHR22968:SF15">
    <property type="entry name" value="SERINE_THREONINE-PROTEIN KINASE DKF-1"/>
    <property type="match status" value="1"/>
</dbReference>
<keyword evidence="16 20" id="KW-0067">ATP-binding</keyword>
<dbReference type="SMART" id="SM00109">
    <property type="entry name" value="C1"/>
    <property type="match status" value="2"/>
</dbReference>
<dbReference type="InterPro" id="IPR017441">
    <property type="entry name" value="Protein_kinase_ATP_BS"/>
</dbReference>
<dbReference type="Pfam" id="PF00069">
    <property type="entry name" value="Pkinase"/>
    <property type="match status" value="1"/>
</dbReference>
<feature type="binding site" evidence="20">
    <location>
        <position position="469"/>
    </location>
    <ligand>
        <name>ATP</name>
        <dbReference type="ChEBI" id="CHEBI:30616"/>
    </ligand>
</feature>
<evidence type="ECO:0000256" key="11">
    <source>
        <dbReference type="ARBA" id="ARBA00022737"/>
    </source>
</evidence>
<dbReference type="PROSITE" id="PS00479">
    <property type="entry name" value="ZF_DAG_PE_1"/>
    <property type="match status" value="1"/>
</dbReference>
<evidence type="ECO:0000256" key="15">
    <source>
        <dbReference type="ARBA" id="ARBA00022833"/>
    </source>
</evidence>
<evidence type="ECO:0000256" key="16">
    <source>
        <dbReference type="ARBA" id="ARBA00022840"/>
    </source>
</evidence>
<accession>A0A0N4U627</accession>
<evidence type="ECO:0000256" key="10">
    <source>
        <dbReference type="ARBA" id="ARBA00022723"/>
    </source>
</evidence>
<dbReference type="FunFam" id="3.30.60.20:FF:000021">
    <property type="entry name" value="Serine/threonine-protein kinase"/>
    <property type="match status" value="1"/>
</dbReference>
<evidence type="ECO:0000313" key="25">
    <source>
        <dbReference type="Proteomes" id="UP000274756"/>
    </source>
</evidence>
<dbReference type="GO" id="GO:0004697">
    <property type="term" value="F:diacylglycerol-dependent serine/threonine kinase activity"/>
    <property type="evidence" value="ECO:0007669"/>
    <property type="project" value="UniProtKB-EC"/>
</dbReference>
<dbReference type="GO" id="GO:0008270">
    <property type="term" value="F:zinc ion binding"/>
    <property type="evidence" value="ECO:0007669"/>
    <property type="project" value="UniProtKB-KW"/>
</dbReference>
<keyword evidence="17" id="KW-0460">Magnesium</keyword>
<evidence type="ECO:0000256" key="8">
    <source>
        <dbReference type="ARBA" id="ARBA00022553"/>
    </source>
</evidence>
<dbReference type="Proteomes" id="UP000274756">
    <property type="component" value="Unassembled WGS sequence"/>
</dbReference>
<keyword evidence="8" id="KW-0597">Phosphoprotein</keyword>
<reference evidence="26" key="1">
    <citation type="submission" date="2017-02" db="UniProtKB">
        <authorList>
            <consortium name="WormBaseParasite"/>
        </authorList>
    </citation>
    <scope>IDENTIFICATION</scope>
</reference>
<evidence type="ECO:0000256" key="4">
    <source>
        <dbReference type="ARBA" id="ARBA00008582"/>
    </source>
</evidence>
<name>A0A0N4U627_DRAME</name>
<evidence type="ECO:0000256" key="2">
    <source>
        <dbReference type="ARBA" id="ARBA00004370"/>
    </source>
</evidence>
<dbReference type="GO" id="GO:0035556">
    <property type="term" value="P:intracellular signal transduction"/>
    <property type="evidence" value="ECO:0007669"/>
    <property type="project" value="TreeGrafter"/>
</dbReference>
<dbReference type="EMBL" id="UYYG01001156">
    <property type="protein sequence ID" value="VDN56734.1"/>
    <property type="molecule type" value="Genomic_DNA"/>
</dbReference>
<dbReference type="CDD" id="cd20797">
    <property type="entry name" value="C1_CeDKF1-like_rpt1"/>
    <property type="match status" value="1"/>
</dbReference>
<dbReference type="GO" id="GO:0005524">
    <property type="term" value="F:ATP binding"/>
    <property type="evidence" value="ECO:0007669"/>
    <property type="project" value="UniProtKB-UniRule"/>
</dbReference>
<reference evidence="23 25" key="2">
    <citation type="submission" date="2018-11" db="EMBL/GenBank/DDBJ databases">
        <authorList>
            <consortium name="Pathogen Informatics"/>
        </authorList>
    </citation>
    <scope>NUCLEOTIDE SEQUENCE [LARGE SCALE GENOMIC DNA]</scope>
</reference>
<dbReference type="InterPro" id="IPR008271">
    <property type="entry name" value="Ser/Thr_kinase_AS"/>
</dbReference>
<dbReference type="PANTHER" id="PTHR22968">
    <property type="entry name" value="PROTEIN KINASE C, MU"/>
    <property type="match status" value="1"/>
</dbReference>
<protein>
    <recommendedName>
        <fullName evidence="5">protein kinase C</fullName>
        <ecNumber evidence="5">2.7.11.13</ecNumber>
    </recommendedName>
</protein>
<evidence type="ECO:0000313" key="26">
    <source>
        <dbReference type="WBParaSite" id="DME_0000234701-mRNA-1"/>
    </source>
</evidence>
<dbReference type="Gene3D" id="3.30.60.20">
    <property type="match status" value="2"/>
</dbReference>
<dbReference type="Gene3D" id="2.30.29.30">
    <property type="entry name" value="Pleckstrin-homology domain (PH domain)/Phosphotyrosine-binding domain (PTB)"/>
    <property type="match status" value="1"/>
</dbReference>
<evidence type="ECO:0000256" key="18">
    <source>
        <dbReference type="ARBA" id="ARBA00023136"/>
    </source>
</evidence>
<evidence type="ECO:0000313" key="24">
    <source>
        <dbReference type="Proteomes" id="UP000038040"/>
    </source>
</evidence>
<sequence>MNGNDTTKTFDNRRISVTLQFGTFREVLILERTDDHRIFNSFRQRARQIAEKQFEGKLDSYVELHLFRHDYNSPNILQHLGSLSQLDNGGVVEIILIDRHERPTRPHILTVTSYKTPTFCDYCGEILVGLIKQGLQCSSCRCNFHKKCAFAPRNNCAKCSMQIMPSDESCSNSAAFALPHTLAIHNYKTLTLCKVCDKMLIGLVKQGLRCRDCKLFIDLKKQVNVHKRCAALLPMNCRVADGGITPTFDQMTVNDFDSVSESHRMNEEIINEDSMIPLARLPGNASTRAGNRQPLAEGWMIHFMLDQPDRRLRHYWVLSGDSINMYNEYNDGVNPHRVYRSIRLGEILTLAPYNGPPIHPSYPPHHFEIRTKSHMIYCVGENLEAYGAPPSKVPRFAECRPVSSATMWFRVLQHSLQPPPSRHDSLNMEPALEFSEMYQINRDQTLGSGQFGVVFGGVHRQSGREVAIKVIEKDRFSKRSAAGIETLRSEVSILQAISHKGIIRLESMFETKEKIFVVMEKMNGDMLEMILSQATGRLDERTTKFLIMQILCALRYLHGQGIAHCDLKPENVLLSDFSAFPQTKLCDFGYARFIGDAQFRKTIVGTPAYLAPEVLQKRGYNRSLDMWSVGVIIYVTLSGTFPFNEGEEIIDQIQNAAFMFPADPWSTISKEAIGLIQSLLRVEIDKRLTIDECFDHSWLQDAQVYSDLRRLELRIDGGRYLTSEKDDKKFGVTNP</sequence>
<keyword evidence="7" id="KW-0723">Serine/threonine-protein kinase</keyword>
<keyword evidence="6" id="KW-0963">Cytoplasm</keyword>
<gene>
    <name evidence="23" type="ORF">DME_LOCUS6707</name>
</gene>
<evidence type="ECO:0000256" key="5">
    <source>
        <dbReference type="ARBA" id="ARBA00012429"/>
    </source>
</evidence>
<dbReference type="InterPro" id="IPR057764">
    <property type="entry name" value="Ubiquitin_PRKD1-3_N"/>
</dbReference>
<keyword evidence="18" id="KW-0472">Membrane</keyword>
<keyword evidence="13" id="KW-0863">Zinc-finger</keyword>
<dbReference type="Pfam" id="PF25525">
    <property type="entry name" value="Ubiquitin_PRKD1_N"/>
    <property type="match status" value="1"/>
</dbReference>
<dbReference type="GO" id="GO:0007200">
    <property type="term" value="P:phospholipase C-activating G protein-coupled receptor signaling pathway"/>
    <property type="evidence" value="ECO:0007669"/>
    <property type="project" value="TreeGrafter"/>
</dbReference>
<dbReference type="WBParaSite" id="DME_0000234701-mRNA-1">
    <property type="protein sequence ID" value="DME_0000234701-mRNA-1"/>
    <property type="gene ID" value="DME_0000234701"/>
</dbReference>
<keyword evidence="14" id="KW-0418">Kinase</keyword>
<keyword evidence="25" id="KW-1185">Reference proteome</keyword>
<organism evidence="24 26">
    <name type="scientific">Dracunculus medinensis</name>
    <name type="common">Guinea worm</name>
    <dbReference type="NCBI Taxonomy" id="318479"/>
    <lineage>
        <taxon>Eukaryota</taxon>
        <taxon>Metazoa</taxon>
        <taxon>Ecdysozoa</taxon>
        <taxon>Nematoda</taxon>
        <taxon>Chromadorea</taxon>
        <taxon>Rhabditida</taxon>
        <taxon>Spirurina</taxon>
        <taxon>Dracunculoidea</taxon>
        <taxon>Dracunculidae</taxon>
        <taxon>Dracunculus</taxon>
    </lineage>
</organism>
<feature type="domain" description="Phorbol-ester/DAG-type" evidence="22">
    <location>
        <begin position="179"/>
        <end position="229"/>
    </location>
</feature>
<dbReference type="CDD" id="cd01239">
    <property type="entry name" value="PH_PKD"/>
    <property type="match status" value="1"/>
</dbReference>
<evidence type="ECO:0000313" key="23">
    <source>
        <dbReference type="EMBL" id="VDN56734.1"/>
    </source>
</evidence>
<comment type="similarity">
    <text evidence="4">Belongs to the protein kinase superfamily. CAMK Ser/Thr protein kinase family. PKD subfamily.</text>
</comment>
<dbReference type="SUPFAM" id="SSF50729">
    <property type="entry name" value="PH domain-like"/>
    <property type="match status" value="1"/>
</dbReference>
<evidence type="ECO:0000256" key="12">
    <source>
        <dbReference type="ARBA" id="ARBA00022741"/>
    </source>
</evidence>
<dbReference type="Pfam" id="PF00130">
    <property type="entry name" value="C1_1"/>
    <property type="match status" value="2"/>
</dbReference>
<dbReference type="InterPro" id="IPR002219">
    <property type="entry name" value="PKC_DAG/PE"/>
</dbReference>
<keyword evidence="11" id="KW-0677">Repeat</keyword>
<dbReference type="OrthoDB" id="10252171at2759"/>
<comment type="cofactor">
    <cofactor evidence="1">
        <name>Mg(2+)</name>
        <dbReference type="ChEBI" id="CHEBI:18420"/>
    </cofactor>
</comment>
<dbReference type="PRINTS" id="PR00008">
    <property type="entry name" value="DAGPEDOMAIN"/>
</dbReference>
<dbReference type="PROSITE" id="PS50081">
    <property type="entry name" value="ZF_DAG_PE_2"/>
    <property type="match status" value="2"/>
</dbReference>
<evidence type="ECO:0000259" key="22">
    <source>
        <dbReference type="PROSITE" id="PS50081"/>
    </source>
</evidence>
<dbReference type="InterPro" id="IPR011993">
    <property type="entry name" value="PH-like_dom_sf"/>
</dbReference>
<dbReference type="Gene3D" id="1.10.510.10">
    <property type="entry name" value="Transferase(Phosphotransferase) domain 1"/>
    <property type="match status" value="1"/>
</dbReference>
<dbReference type="InterPro" id="IPR011009">
    <property type="entry name" value="Kinase-like_dom_sf"/>
</dbReference>
<keyword evidence="10" id="KW-0479">Metal-binding</keyword>
<evidence type="ECO:0000259" key="21">
    <source>
        <dbReference type="PROSITE" id="PS50011"/>
    </source>
</evidence>
<evidence type="ECO:0000256" key="6">
    <source>
        <dbReference type="ARBA" id="ARBA00022490"/>
    </source>
</evidence>
<proteinExistence type="inferred from homology"/>
<comment type="catalytic activity">
    <reaction evidence="19">
        <text>L-threonyl-[protein] + ATP = O-phospho-L-threonyl-[protein] + ADP + H(+)</text>
        <dbReference type="Rhea" id="RHEA:46608"/>
        <dbReference type="Rhea" id="RHEA-COMP:11060"/>
        <dbReference type="Rhea" id="RHEA-COMP:11605"/>
        <dbReference type="ChEBI" id="CHEBI:15378"/>
        <dbReference type="ChEBI" id="CHEBI:30013"/>
        <dbReference type="ChEBI" id="CHEBI:30616"/>
        <dbReference type="ChEBI" id="CHEBI:61977"/>
        <dbReference type="ChEBI" id="CHEBI:456216"/>
        <dbReference type="EC" id="2.7.11.13"/>
    </reaction>
</comment>
<keyword evidence="9" id="KW-0808">Transferase</keyword>
<dbReference type="PROSITE" id="PS00107">
    <property type="entry name" value="PROTEIN_KINASE_ATP"/>
    <property type="match status" value="1"/>
</dbReference>
<keyword evidence="15" id="KW-0862">Zinc</keyword>
<evidence type="ECO:0000256" key="9">
    <source>
        <dbReference type="ARBA" id="ARBA00022679"/>
    </source>
</evidence>
<dbReference type="FunFam" id="1.10.510.10:FF:000571">
    <property type="entry name" value="Maternal embryonic leucine zipper kinase"/>
    <property type="match status" value="1"/>
</dbReference>
<evidence type="ECO:0000256" key="14">
    <source>
        <dbReference type="ARBA" id="ARBA00022777"/>
    </source>
</evidence>
<dbReference type="GO" id="GO:0016020">
    <property type="term" value="C:membrane"/>
    <property type="evidence" value="ECO:0007669"/>
    <property type="project" value="UniProtKB-SubCell"/>
</dbReference>
<feature type="domain" description="Phorbol-ester/DAG-type" evidence="22">
    <location>
        <begin position="106"/>
        <end position="156"/>
    </location>
</feature>
<dbReference type="PROSITE" id="PS50011">
    <property type="entry name" value="PROTEIN_KINASE_DOM"/>
    <property type="match status" value="1"/>
</dbReference>